<dbReference type="InterPro" id="IPR000595">
    <property type="entry name" value="cNMP-bd_dom"/>
</dbReference>
<protein>
    <recommendedName>
        <fullName evidence="1">Cyclic nucleotide-binding domain-containing protein</fullName>
    </recommendedName>
</protein>
<keyword evidence="3" id="KW-1185">Reference proteome</keyword>
<dbReference type="EMBL" id="MPUH01000162">
    <property type="protein sequence ID" value="OMJ88014.1"/>
    <property type="molecule type" value="Genomic_DNA"/>
</dbReference>
<dbReference type="CDD" id="cd00038">
    <property type="entry name" value="CAP_ED"/>
    <property type="match status" value="2"/>
</dbReference>
<sequence length="500" mass="57808">MSFKSPCFLFSEHYNINIMISSQVYMNSLASLLEIPCGIRKQSDLDQIGNFCSLFKFFQEVQEQQSASETMQEICKILTVKNYSPREFIFKTGDQAENFYFLLKGSVKVFSNTYVEIEDPGDDEIHRMIRKNLEVTKIRVRKNRDSIPETQMAVLNPGDGFGEAAIINDRPRYFSVVTSEFVTVAVLNKNDYFKLEGTQEKLINEKIDFLRTIEAFKTWSRVSLYNLAFFVKELKYLRGTIVYSEGDIPNVIYLIKEGEFKFTQRFSINAGSKVFANNKGGKDSSGLLSPRNSTFRTKDLQVVTKQAGEMFGIEEIYDKLPGRLFTCTCVSQTGKLFYISEKTFAKKVTNPESLKIIEDQCKTFKNWIYPRLEELKKLEIFKDDNSYTPYQKIKLTPRSLKSISQNPVRTYDEYIPDSKILPLILKKIIRTKYNQSSNYNSVNRQRIGSVTMFKTELEESDQFNHSNINNSFQFGAGRKSYFNPIKLSQLGVKKIKTNNI</sequence>
<name>A0A1R2CG86_9CILI</name>
<evidence type="ECO:0000259" key="1">
    <source>
        <dbReference type="PROSITE" id="PS50042"/>
    </source>
</evidence>
<dbReference type="Proteomes" id="UP000187209">
    <property type="component" value="Unassembled WGS sequence"/>
</dbReference>
<dbReference type="AlphaFoldDB" id="A0A1R2CG86"/>
<evidence type="ECO:0000313" key="3">
    <source>
        <dbReference type="Proteomes" id="UP000187209"/>
    </source>
</evidence>
<dbReference type="InterPro" id="IPR018490">
    <property type="entry name" value="cNMP-bd_dom_sf"/>
</dbReference>
<evidence type="ECO:0000313" key="2">
    <source>
        <dbReference type="EMBL" id="OMJ88014.1"/>
    </source>
</evidence>
<dbReference type="SUPFAM" id="SSF51206">
    <property type="entry name" value="cAMP-binding domain-like"/>
    <property type="match status" value="2"/>
</dbReference>
<organism evidence="2 3">
    <name type="scientific">Stentor coeruleus</name>
    <dbReference type="NCBI Taxonomy" id="5963"/>
    <lineage>
        <taxon>Eukaryota</taxon>
        <taxon>Sar</taxon>
        <taxon>Alveolata</taxon>
        <taxon>Ciliophora</taxon>
        <taxon>Postciliodesmatophora</taxon>
        <taxon>Heterotrichea</taxon>
        <taxon>Heterotrichida</taxon>
        <taxon>Stentoridae</taxon>
        <taxon>Stentor</taxon>
    </lineage>
</organism>
<gene>
    <name evidence="2" type="ORF">SteCoe_10173</name>
</gene>
<comment type="caution">
    <text evidence="2">The sequence shown here is derived from an EMBL/GenBank/DDBJ whole genome shotgun (WGS) entry which is preliminary data.</text>
</comment>
<proteinExistence type="predicted"/>
<dbReference type="SMART" id="SM00100">
    <property type="entry name" value="cNMP"/>
    <property type="match status" value="2"/>
</dbReference>
<accession>A0A1R2CG86</accession>
<dbReference type="Gene3D" id="2.60.120.10">
    <property type="entry name" value="Jelly Rolls"/>
    <property type="match status" value="2"/>
</dbReference>
<feature type="domain" description="Cyclic nucleotide-binding" evidence="1">
    <location>
        <begin position="69"/>
        <end position="195"/>
    </location>
</feature>
<dbReference type="InterPro" id="IPR014710">
    <property type="entry name" value="RmlC-like_jellyroll"/>
</dbReference>
<feature type="domain" description="Cyclic nucleotide-binding" evidence="1">
    <location>
        <begin position="215"/>
        <end position="265"/>
    </location>
</feature>
<dbReference type="PROSITE" id="PS50042">
    <property type="entry name" value="CNMP_BINDING_3"/>
    <property type="match status" value="2"/>
</dbReference>
<dbReference type="OrthoDB" id="289424at2759"/>
<dbReference type="PANTHER" id="PTHR23011:SF28">
    <property type="entry name" value="CYCLIC NUCLEOTIDE-BINDING DOMAIN CONTAINING PROTEIN"/>
    <property type="match status" value="1"/>
</dbReference>
<dbReference type="PANTHER" id="PTHR23011">
    <property type="entry name" value="CYCLIC NUCLEOTIDE-BINDING DOMAIN CONTAINING PROTEIN"/>
    <property type="match status" value="1"/>
</dbReference>
<reference evidence="2 3" key="1">
    <citation type="submission" date="2016-11" db="EMBL/GenBank/DDBJ databases">
        <title>The macronuclear genome of Stentor coeruleus: a giant cell with tiny introns.</title>
        <authorList>
            <person name="Slabodnick M."/>
            <person name="Ruby J.G."/>
            <person name="Reiff S.B."/>
            <person name="Swart E.C."/>
            <person name="Gosai S."/>
            <person name="Prabakaran S."/>
            <person name="Witkowska E."/>
            <person name="Larue G.E."/>
            <person name="Fisher S."/>
            <person name="Freeman R.M."/>
            <person name="Gunawardena J."/>
            <person name="Chu W."/>
            <person name="Stover N.A."/>
            <person name="Gregory B.D."/>
            <person name="Nowacki M."/>
            <person name="Derisi J."/>
            <person name="Roy S.W."/>
            <person name="Marshall W.F."/>
            <person name="Sood P."/>
        </authorList>
    </citation>
    <scope>NUCLEOTIDE SEQUENCE [LARGE SCALE GENOMIC DNA]</scope>
    <source>
        <strain evidence="2">WM001</strain>
    </source>
</reference>